<dbReference type="SUPFAM" id="SSF46894">
    <property type="entry name" value="C-terminal effector domain of the bipartite response regulators"/>
    <property type="match status" value="1"/>
</dbReference>
<dbReference type="GO" id="GO:0006355">
    <property type="term" value="P:regulation of DNA-templated transcription"/>
    <property type="evidence" value="ECO:0007669"/>
    <property type="project" value="InterPro"/>
</dbReference>
<dbReference type="Proteomes" id="UP000034366">
    <property type="component" value="Unassembled WGS sequence"/>
</dbReference>
<dbReference type="Gene3D" id="1.10.10.10">
    <property type="entry name" value="Winged helix-like DNA-binding domain superfamily/Winged helix DNA-binding domain"/>
    <property type="match status" value="1"/>
</dbReference>
<evidence type="ECO:0000313" key="1">
    <source>
        <dbReference type="EMBL" id="KKQ50305.1"/>
    </source>
</evidence>
<gene>
    <name evidence="1" type="ORF">US67_C0007G0017</name>
</gene>
<dbReference type="InterPro" id="IPR036388">
    <property type="entry name" value="WH-like_DNA-bd_sf"/>
</dbReference>
<comment type="caution">
    <text evidence="1">The sequence shown here is derived from an EMBL/GenBank/DDBJ whole genome shotgun (WGS) entry which is preliminary data.</text>
</comment>
<dbReference type="InterPro" id="IPR016032">
    <property type="entry name" value="Sig_transdc_resp-reg_C-effctor"/>
</dbReference>
<proteinExistence type="predicted"/>
<dbReference type="EMBL" id="LBTW01000007">
    <property type="protein sequence ID" value="KKQ50305.1"/>
    <property type="molecule type" value="Genomic_DNA"/>
</dbReference>
<name>A0A0G0IH26_9BACT</name>
<accession>A0A0G0IH26</accession>
<dbReference type="AlphaFoldDB" id="A0A0G0IH26"/>
<reference evidence="1 2" key="1">
    <citation type="journal article" date="2015" name="Nature">
        <title>rRNA introns, odd ribosomes, and small enigmatic genomes across a large radiation of phyla.</title>
        <authorList>
            <person name="Brown C.T."/>
            <person name="Hug L.A."/>
            <person name="Thomas B.C."/>
            <person name="Sharon I."/>
            <person name="Castelle C.J."/>
            <person name="Singh A."/>
            <person name="Wilkins M.J."/>
            <person name="Williams K.H."/>
            <person name="Banfield J.F."/>
        </authorList>
    </citation>
    <scope>NUCLEOTIDE SEQUENCE [LARGE SCALE GENOMIC DNA]</scope>
</reference>
<dbReference type="InterPro" id="IPR027417">
    <property type="entry name" value="P-loop_NTPase"/>
</dbReference>
<dbReference type="GO" id="GO:0003677">
    <property type="term" value="F:DNA binding"/>
    <property type="evidence" value="ECO:0007669"/>
    <property type="project" value="InterPro"/>
</dbReference>
<dbReference type="SUPFAM" id="SSF52540">
    <property type="entry name" value="P-loop containing nucleoside triphosphate hydrolases"/>
    <property type="match status" value="1"/>
</dbReference>
<evidence type="ECO:0000313" key="2">
    <source>
        <dbReference type="Proteomes" id="UP000034366"/>
    </source>
</evidence>
<sequence length="347" mass="40353">MQISYHESLKKEYFGDLYKRVSNHLIKGGNVCVSGIKGFGRKTVLNFLYFNFVNDKIFNRIFIYDPELEDENIVNYTKNICVKSRSKGNLVIIRYFENIDEKPRILEKLDAIKRNISHKIVYLIFTDQEAVIHPSSHQAINGVFFSELIYLSPFTYKQTKNMIESMISYYGWKINPSCCLNIYKLSGGVPRLIKYLTKEVYESKLSLYDKSQLVLIPQIDFELRLMAKLVINCNASRLKLLGLTDKNGKLKSSLLKFYMAKFRSDIITTLYPFLGDNESRILSYFIENINQLVSLDKLADIMKMTDENFSLWAIYKIISRVKAKIKNNFSLKNIKGKGYLLQNNSVT</sequence>
<protein>
    <submittedName>
        <fullName evidence="1">Transcriptional regulatory protein qseB</fullName>
    </submittedName>
</protein>
<organism evidence="1 2">
    <name type="scientific">Candidatus Woesebacteria bacterium GW2011_GWD1_38_10</name>
    <dbReference type="NCBI Taxonomy" id="1618592"/>
    <lineage>
        <taxon>Bacteria</taxon>
        <taxon>Candidatus Woeseibacteriota</taxon>
    </lineage>
</organism>